<gene>
    <name evidence="2" type="ORF">H8712_13335</name>
</gene>
<name>A0ABR7PDR5_9FIRM</name>
<evidence type="ECO:0000259" key="1">
    <source>
        <dbReference type="SMART" id="SM00382"/>
    </source>
</evidence>
<comment type="caution">
    <text evidence="2">The sequence shown here is derived from an EMBL/GenBank/DDBJ whole genome shotgun (WGS) entry which is preliminary data.</text>
</comment>
<dbReference type="SMART" id="SM00382">
    <property type="entry name" value="AAA"/>
    <property type="match status" value="1"/>
</dbReference>
<evidence type="ECO:0000313" key="2">
    <source>
        <dbReference type="EMBL" id="MBC8629573.1"/>
    </source>
</evidence>
<proteinExistence type="predicted"/>
<protein>
    <submittedName>
        <fullName evidence="2">AAA family ATPase</fullName>
    </submittedName>
</protein>
<dbReference type="RefSeq" id="WP_187559077.1">
    <property type="nucleotide sequence ID" value="NZ_JACRTP010000006.1"/>
</dbReference>
<organism evidence="2 3">
    <name type="scientific">Blautia stercoris</name>
    <dbReference type="NCBI Taxonomy" id="871664"/>
    <lineage>
        <taxon>Bacteria</taxon>
        <taxon>Bacillati</taxon>
        <taxon>Bacillota</taxon>
        <taxon>Clostridia</taxon>
        <taxon>Lachnospirales</taxon>
        <taxon>Lachnospiraceae</taxon>
        <taxon>Blautia</taxon>
    </lineage>
</organism>
<dbReference type="Pfam" id="PF00004">
    <property type="entry name" value="AAA"/>
    <property type="match status" value="1"/>
</dbReference>
<reference evidence="2 3" key="1">
    <citation type="submission" date="2020-08" db="EMBL/GenBank/DDBJ databases">
        <title>Genome public.</title>
        <authorList>
            <person name="Liu C."/>
            <person name="Sun Q."/>
        </authorList>
    </citation>
    <scope>NUCLEOTIDE SEQUENCE [LARGE SCALE GENOMIC DNA]</scope>
    <source>
        <strain evidence="2 3">3_YM_SP_D4_24.mj</strain>
    </source>
</reference>
<dbReference type="EMBL" id="JACRTP010000006">
    <property type="protein sequence ID" value="MBC8629573.1"/>
    <property type="molecule type" value="Genomic_DNA"/>
</dbReference>
<accession>A0ABR7PDR5</accession>
<feature type="domain" description="AAA+ ATPase" evidence="1">
    <location>
        <begin position="67"/>
        <end position="220"/>
    </location>
</feature>
<keyword evidence="3" id="KW-1185">Reference proteome</keyword>
<dbReference type="PANTHER" id="PTHR48102">
    <property type="entry name" value="ATP-DEPENDENT CLP PROTEASE ATP-BINDING SUBUNIT CLPX-LIKE, MITOCHONDRIAL-RELATED"/>
    <property type="match status" value="1"/>
</dbReference>
<dbReference type="InterPro" id="IPR003593">
    <property type="entry name" value="AAA+_ATPase"/>
</dbReference>
<sequence>MKEESYIRNVKYFLEELIRGCGIIQKENPAVQFTKDAKAGLYDNYTDEVYNSMLKDIEDVAKFWHGKKRNVLFAGPTGCGKTEIWRVLSQLYPNIQIVDGTMLTMEGWSGAFKLRDIFANVSREQAESAIIVIDEFDKLCEPKYGSGGNNYSAAMKNELLKMIEGNKVFFPEDKGKVAMEFDTSKISFVFCVSFETLITRKREINSSIGFGKSIDKSDISVEYKNKIKTEDFTKRRQSLWELIGKKF</sequence>
<dbReference type="InterPro" id="IPR003959">
    <property type="entry name" value="ATPase_AAA_core"/>
</dbReference>
<dbReference type="SUPFAM" id="SSF52540">
    <property type="entry name" value="P-loop containing nucleoside triphosphate hydrolases"/>
    <property type="match status" value="1"/>
</dbReference>
<evidence type="ECO:0000313" key="3">
    <source>
        <dbReference type="Proteomes" id="UP000661649"/>
    </source>
</evidence>
<dbReference type="Proteomes" id="UP000661649">
    <property type="component" value="Unassembled WGS sequence"/>
</dbReference>
<dbReference type="Gene3D" id="3.40.50.300">
    <property type="entry name" value="P-loop containing nucleotide triphosphate hydrolases"/>
    <property type="match status" value="1"/>
</dbReference>
<dbReference type="InterPro" id="IPR050052">
    <property type="entry name" value="ATP-dep_Clp_protease_ClpX"/>
</dbReference>
<dbReference type="InterPro" id="IPR027417">
    <property type="entry name" value="P-loop_NTPase"/>
</dbReference>